<dbReference type="InterPro" id="IPR022791">
    <property type="entry name" value="L-PG_synthase/AglD"/>
</dbReference>
<reference evidence="7 8" key="1">
    <citation type="submission" date="2021-06" db="EMBL/GenBank/DDBJ databases">
        <title>Gemonas diversity in paddy soil.</title>
        <authorList>
            <person name="Liu G."/>
        </authorList>
    </citation>
    <scope>NUCLEOTIDE SEQUENCE [LARGE SCALE GENOMIC DNA]</scope>
    <source>
        <strain evidence="7 8">RG29</strain>
    </source>
</reference>
<keyword evidence="4 6" id="KW-1133">Transmembrane helix</keyword>
<dbReference type="Pfam" id="PF03706">
    <property type="entry name" value="LPG_synthase_TM"/>
    <property type="match status" value="1"/>
</dbReference>
<evidence type="ECO:0000256" key="5">
    <source>
        <dbReference type="ARBA" id="ARBA00023136"/>
    </source>
</evidence>
<dbReference type="EMBL" id="CP076724">
    <property type="protein sequence ID" value="QWV96358.1"/>
    <property type="molecule type" value="Genomic_DNA"/>
</dbReference>
<keyword evidence="5 6" id="KW-0472">Membrane</keyword>
<feature type="transmembrane region" description="Helical" evidence="6">
    <location>
        <begin position="155"/>
        <end position="182"/>
    </location>
</feature>
<evidence type="ECO:0000256" key="3">
    <source>
        <dbReference type="ARBA" id="ARBA00022692"/>
    </source>
</evidence>
<feature type="transmembrane region" description="Helical" evidence="6">
    <location>
        <begin position="274"/>
        <end position="296"/>
    </location>
</feature>
<keyword evidence="8" id="KW-1185">Reference proteome</keyword>
<sequence length="331" mass="35918">MRLRAPSASLVLDLFGLCLACFSALFLFSLCVYNAQVLSLHPAWGSTALAAGLAAMAAYSLAHVLRAIRLWLLLGSDRLGFSTVFGCHATIALVTFATPFKLGDLLRATEFSRLLCNDARGLFAVWLDRLFDVTVILAMLVGLVLLRPSGPPMELIFLSLGGFLLCSILLGMLLPGAVAALMRALLQSRSKRSLTVLRGMRRLRRLLGAIPRIDLQTLSLLCIVTFAVWGLELAMVFLLLIASPTTGYTVTQQALDTLSNAIMAQPQSHVLQLALYRSICLLTLGIMAALGGGSYARLRLGYRPGRHPAAPNYRYTPPFQGVKATTRGRTR</sequence>
<evidence type="ECO:0000256" key="6">
    <source>
        <dbReference type="SAM" id="Phobius"/>
    </source>
</evidence>
<proteinExistence type="predicted"/>
<feature type="transmembrane region" description="Helical" evidence="6">
    <location>
        <begin position="47"/>
        <end position="68"/>
    </location>
</feature>
<gene>
    <name evidence="7" type="ORF">KP005_13345</name>
</gene>
<dbReference type="Proteomes" id="UP000683493">
    <property type="component" value="Chromosome"/>
</dbReference>
<keyword evidence="3 6" id="KW-0812">Transmembrane</keyword>
<evidence type="ECO:0000256" key="4">
    <source>
        <dbReference type="ARBA" id="ARBA00022989"/>
    </source>
</evidence>
<name>A0ABX8JF37_9BACT</name>
<evidence type="ECO:0000256" key="2">
    <source>
        <dbReference type="ARBA" id="ARBA00022475"/>
    </source>
</evidence>
<evidence type="ECO:0000313" key="8">
    <source>
        <dbReference type="Proteomes" id="UP000683493"/>
    </source>
</evidence>
<feature type="transmembrane region" description="Helical" evidence="6">
    <location>
        <begin position="218"/>
        <end position="242"/>
    </location>
</feature>
<evidence type="ECO:0000313" key="7">
    <source>
        <dbReference type="EMBL" id="QWV96358.1"/>
    </source>
</evidence>
<evidence type="ECO:0000256" key="1">
    <source>
        <dbReference type="ARBA" id="ARBA00004651"/>
    </source>
</evidence>
<protein>
    <submittedName>
        <fullName evidence="7">Flippase-like domain-containing protein</fullName>
    </submittedName>
</protein>
<feature type="transmembrane region" description="Helical" evidence="6">
    <location>
        <begin position="12"/>
        <end position="35"/>
    </location>
</feature>
<organism evidence="7 8">
    <name type="scientific">Geomonas diazotrophica</name>
    <dbReference type="NCBI Taxonomy" id="2843197"/>
    <lineage>
        <taxon>Bacteria</taxon>
        <taxon>Pseudomonadati</taxon>
        <taxon>Thermodesulfobacteriota</taxon>
        <taxon>Desulfuromonadia</taxon>
        <taxon>Geobacterales</taxon>
        <taxon>Geobacteraceae</taxon>
        <taxon>Geomonas</taxon>
    </lineage>
</organism>
<keyword evidence="2" id="KW-1003">Cell membrane</keyword>
<feature type="transmembrane region" description="Helical" evidence="6">
    <location>
        <begin position="130"/>
        <end position="149"/>
    </location>
</feature>
<comment type="subcellular location">
    <subcellularLocation>
        <location evidence="1">Cell membrane</location>
        <topology evidence="1">Multi-pass membrane protein</topology>
    </subcellularLocation>
</comment>
<accession>A0ABX8JF37</accession>